<gene>
    <name evidence="4" type="ORF">MEUPH1_LOCUS1461</name>
</gene>
<comment type="caution">
    <text evidence="4">The sequence shown here is derived from an EMBL/GenBank/DDBJ whole genome shotgun (WGS) entry which is preliminary data.</text>
</comment>
<organism evidence="4 5">
    <name type="scientific">Macrosiphum euphorbiae</name>
    <name type="common">potato aphid</name>
    <dbReference type="NCBI Taxonomy" id="13131"/>
    <lineage>
        <taxon>Eukaryota</taxon>
        <taxon>Metazoa</taxon>
        <taxon>Ecdysozoa</taxon>
        <taxon>Arthropoda</taxon>
        <taxon>Hexapoda</taxon>
        <taxon>Insecta</taxon>
        <taxon>Pterygota</taxon>
        <taxon>Neoptera</taxon>
        <taxon>Paraneoptera</taxon>
        <taxon>Hemiptera</taxon>
        <taxon>Sternorrhyncha</taxon>
        <taxon>Aphidomorpha</taxon>
        <taxon>Aphidoidea</taxon>
        <taxon>Aphididae</taxon>
        <taxon>Macrosiphini</taxon>
        <taxon>Macrosiphum</taxon>
    </lineage>
</organism>
<dbReference type="PROSITE" id="PS51450">
    <property type="entry name" value="LRR"/>
    <property type="match status" value="1"/>
</dbReference>
<protein>
    <submittedName>
        <fullName evidence="4">Uncharacterized protein</fullName>
    </submittedName>
</protein>
<evidence type="ECO:0000313" key="4">
    <source>
        <dbReference type="EMBL" id="CAI6344313.1"/>
    </source>
</evidence>
<name>A0AAV0VJI6_9HEMI</name>
<evidence type="ECO:0000256" key="1">
    <source>
        <dbReference type="ARBA" id="ARBA00022614"/>
    </source>
</evidence>
<reference evidence="4 5" key="1">
    <citation type="submission" date="2023-01" db="EMBL/GenBank/DDBJ databases">
        <authorList>
            <person name="Whitehead M."/>
        </authorList>
    </citation>
    <scope>NUCLEOTIDE SEQUENCE [LARGE SCALE GENOMIC DNA]</scope>
</reference>
<dbReference type="InterPro" id="IPR001611">
    <property type="entry name" value="Leu-rich_rpt"/>
</dbReference>
<dbReference type="Pfam" id="PF13855">
    <property type="entry name" value="LRR_8"/>
    <property type="match status" value="1"/>
</dbReference>
<keyword evidence="2" id="KW-0677">Repeat</keyword>
<dbReference type="InterPro" id="IPR003591">
    <property type="entry name" value="Leu-rich_rpt_typical-subtyp"/>
</dbReference>
<dbReference type="PRINTS" id="PR00019">
    <property type="entry name" value="LEURICHRPT"/>
</dbReference>
<feature type="compositionally biased region" description="Low complexity" evidence="3">
    <location>
        <begin position="418"/>
        <end position="427"/>
    </location>
</feature>
<dbReference type="EMBL" id="CARXXK010000001">
    <property type="protein sequence ID" value="CAI6344313.1"/>
    <property type="molecule type" value="Genomic_DNA"/>
</dbReference>
<feature type="region of interest" description="Disordered" evidence="3">
    <location>
        <begin position="412"/>
        <end position="439"/>
    </location>
</feature>
<evidence type="ECO:0000256" key="3">
    <source>
        <dbReference type="SAM" id="MobiDB-lite"/>
    </source>
</evidence>
<evidence type="ECO:0000256" key="2">
    <source>
        <dbReference type="ARBA" id="ARBA00022737"/>
    </source>
</evidence>
<dbReference type="SMART" id="SM00364">
    <property type="entry name" value="LRR_BAC"/>
    <property type="match status" value="6"/>
</dbReference>
<accession>A0AAV0VJI6</accession>
<dbReference type="PANTHER" id="PTHR48051">
    <property type="match status" value="1"/>
</dbReference>
<dbReference type="InterPro" id="IPR032675">
    <property type="entry name" value="LRR_dom_sf"/>
</dbReference>
<proteinExistence type="predicted"/>
<dbReference type="Gene3D" id="3.80.10.10">
    <property type="entry name" value="Ribonuclease Inhibitor"/>
    <property type="match status" value="3"/>
</dbReference>
<evidence type="ECO:0000313" key="5">
    <source>
        <dbReference type="Proteomes" id="UP001160148"/>
    </source>
</evidence>
<keyword evidence="1" id="KW-0433">Leucine-rich repeat</keyword>
<dbReference type="PANTHER" id="PTHR48051:SF1">
    <property type="entry name" value="RAS SUPPRESSOR PROTEIN 1"/>
    <property type="match status" value="1"/>
</dbReference>
<dbReference type="AlphaFoldDB" id="A0AAV0VJI6"/>
<dbReference type="InterPro" id="IPR050216">
    <property type="entry name" value="LRR_domain-containing"/>
</dbReference>
<dbReference type="SUPFAM" id="SSF52058">
    <property type="entry name" value="L domain-like"/>
    <property type="match status" value="1"/>
</dbReference>
<dbReference type="GO" id="GO:0005737">
    <property type="term" value="C:cytoplasm"/>
    <property type="evidence" value="ECO:0007669"/>
    <property type="project" value="TreeGrafter"/>
</dbReference>
<dbReference type="Pfam" id="PF00560">
    <property type="entry name" value="LRR_1"/>
    <property type="match status" value="2"/>
</dbReference>
<feature type="compositionally biased region" description="Basic and acidic residues" evidence="3">
    <location>
        <begin position="430"/>
        <end position="439"/>
    </location>
</feature>
<dbReference type="Proteomes" id="UP001160148">
    <property type="component" value="Unassembled WGS sequence"/>
</dbReference>
<sequence>MDVSRGCSCSCCDKCMQHPTFHTIQKLCNINACLDCLTTLDISSSNICEAPEFIGYLVNIVKLDLSSNELETLPLSFIKCQNLTDLILSHNKFSQFPQCLIDGMPSLKTLDLSHNQLSDISKKPFCIQKLLTLNISNNLTLDSLPQWLWSVECNSLESLDISYTNCLDNIAVDPYLNMYGISNHLKYLDLSNTNSDVRKLDFIKHLKNLRNLVLDNKCTMIQKCQNYYCDVPLVFNYRFKFIDSLSMMNVSLSSIGKMVYFSLPSIRFLNLSNNSIVLLPDSLSELTNLEFCDFSNNNILTIPESFKNLKNLKSLILNNNWLSKFPKIIEDLINLEILDLYANKLNICPSWNINSNIKLLDLEQNVFSTEDNIDINIKANYSEFLNNLRSSITESRVIGPLCVEELNDVDSETDESSSHWSSLSNNSPEHSIHGEDQDDTRNLDFKAEEVWDCGSYVFTTDVFDPKSFEISLMNELKTLEEPLTFDGKKNFRRVRLANEHYFCPGDELPKTLSITK</sequence>
<dbReference type="SMART" id="SM00369">
    <property type="entry name" value="LRR_TYP"/>
    <property type="match status" value="6"/>
</dbReference>
<keyword evidence="5" id="KW-1185">Reference proteome</keyword>